<dbReference type="InterPro" id="IPR004942">
    <property type="entry name" value="Roadblock/LAMTOR2_dom"/>
</dbReference>
<dbReference type="EMBL" id="JACXYU010000015">
    <property type="protein sequence ID" value="MBD3934267.1"/>
    <property type="molecule type" value="Genomic_DNA"/>
</dbReference>
<dbReference type="SMART" id="SM00960">
    <property type="entry name" value="Robl_LC7"/>
    <property type="match status" value="1"/>
</dbReference>
<comment type="caution">
    <text evidence="2">The sequence shown here is derived from an EMBL/GenBank/DDBJ whole genome shotgun (WGS) entry which is preliminary data.</text>
</comment>
<evidence type="ECO:0000259" key="1">
    <source>
        <dbReference type="SMART" id="SM00960"/>
    </source>
</evidence>
<evidence type="ECO:0000313" key="2">
    <source>
        <dbReference type="EMBL" id="MBD3934267.1"/>
    </source>
</evidence>
<reference evidence="2" key="1">
    <citation type="submission" date="2020-09" db="EMBL/GenBank/DDBJ databases">
        <title>Secondary metabolite and genome analysis of marine Streptomyces chumphonensis KK1-2T.</title>
        <authorList>
            <person name="Phongsopitanun W."/>
            <person name="Kanchanasin P."/>
            <person name="Pittayakhajonwut P."/>
            <person name="Suwanborirux K."/>
            <person name="Tanasupawat S."/>
        </authorList>
    </citation>
    <scope>NUCLEOTIDE SEQUENCE</scope>
    <source>
        <strain evidence="2">KK1-2</strain>
    </source>
</reference>
<dbReference type="SUPFAM" id="SSF103196">
    <property type="entry name" value="Roadblock/LC7 domain"/>
    <property type="match status" value="1"/>
</dbReference>
<dbReference type="Pfam" id="PF03259">
    <property type="entry name" value="Robl_LC7"/>
    <property type="match status" value="1"/>
</dbReference>
<evidence type="ECO:0000313" key="3">
    <source>
        <dbReference type="Proteomes" id="UP000632289"/>
    </source>
</evidence>
<dbReference type="AlphaFoldDB" id="A0A927F4L7"/>
<dbReference type="Gene3D" id="3.30.450.30">
    <property type="entry name" value="Dynein light chain 2a, cytoplasmic"/>
    <property type="match status" value="1"/>
</dbReference>
<sequence length="155" mass="16784">MTTADSGLDTEEINDLKETVRRLQKDANAKAVLLIDKDGRQVAAAGEHEQYDVTSLASVTAGSGSDDLAKLIRERELSVMPHEGQQDYFHISIVATYAILLVAFDARSSLGLVRLQVKRAGGDFDKILGAMAQRGSSDASLTEITDDDIERLFSA</sequence>
<dbReference type="Proteomes" id="UP000632289">
    <property type="component" value="Unassembled WGS sequence"/>
</dbReference>
<name>A0A927F4L7_9ACTN</name>
<keyword evidence="3" id="KW-1185">Reference proteome</keyword>
<organism evidence="2 3">
    <name type="scientific">Streptomyces chumphonensis</name>
    <dbReference type="NCBI Taxonomy" id="1214925"/>
    <lineage>
        <taxon>Bacteria</taxon>
        <taxon>Bacillati</taxon>
        <taxon>Actinomycetota</taxon>
        <taxon>Actinomycetes</taxon>
        <taxon>Kitasatosporales</taxon>
        <taxon>Streptomycetaceae</taxon>
        <taxon>Streptomyces</taxon>
    </lineage>
</organism>
<accession>A0A927F4L7</accession>
<proteinExistence type="predicted"/>
<protein>
    <submittedName>
        <fullName evidence="2">Roadblock/LC7 domain-containing protein</fullName>
    </submittedName>
</protein>
<dbReference type="RefSeq" id="WP_191211568.1">
    <property type="nucleotide sequence ID" value="NZ_BAABKL010000002.1"/>
</dbReference>
<gene>
    <name evidence="2" type="ORF">IF129_22220</name>
</gene>
<feature type="domain" description="Roadblock/LAMTOR2" evidence="1">
    <location>
        <begin position="16"/>
        <end position="104"/>
    </location>
</feature>